<feature type="domain" description="D-galactarate/Altronate dehydratase second" evidence="3">
    <location>
        <begin position="7"/>
        <end position="132"/>
    </location>
</feature>
<dbReference type="PANTHER" id="PTHR30536">
    <property type="entry name" value="ALTRONATE/GALACTARATE DEHYDRATASE"/>
    <property type="match status" value="1"/>
</dbReference>
<evidence type="ECO:0000313" key="6">
    <source>
        <dbReference type="Proteomes" id="UP000886800"/>
    </source>
</evidence>
<dbReference type="GO" id="GO:0016829">
    <property type="term" value="F:lyase activity"/>
    <property type="evidence" value="ECO:0007669"/>
    <property type="project" value="UniProtKB-KW"/>
</dbReference>
<comment type="similarity">
    <text evidence="1">Belongs to the UxaA family.</text>
</comment>
<keyword evidence="5" id="KW-0378">Hydrolase</keyword>
<accession>A0A9D1WU17</accession>
<protein>
    <submittedName>
        <fullName evidence="5">UxaA family hydrolase</fullName>
    </submittedName>
</protein>
<reference evidence="5" key="1">
    <citation type="journal article" date="2021" name="PeerJ">
        <title>Extensive microbial diversity within the chicken gut microbiome revealed by metagenomics and culture.</title>
        <authorList>
            <person name="Gilroy R."/>
            <person name="Ravi A."/>
            <person name="Getino M."/>
            <person name="Pursley I."/>
            <person name="Horton D.L."/>
            <person name="Alikhan N.F."/>
            <person name="Baker D."/>
            <person name="Gharbi K."/>
            <person name="Hall N."/>
            <person name="Watson M."/>
            <person name="Adriaenssens E.M."/>
            <person name="Foster-Nyarko E."/>
            <person name="Jarju S."/>
            <person name="Secka A."/>
            <person name="Antonio M."/>
            <person name="Oren A."/>
            <person name="Chaudhuri R.R."/>
            <person name="La Ragione R."/>
            <person name="Hildebrand F."/>
            <person name="Pallen M.J."/>
        </authorList>
    </citation>
    <scope>NUCLEOTIDE SEQUENCE</scope>
    <source>
        <strain evidence="5">CHK188-5543</strain>
    </source>
</reference>
<evidence type="ECO:0000256" key="1">
    <source>
        <dbReference type="ARBA" id="ARBA00010986"/>
    </source>
</evidence>
<dbReference type="PANTHER" id="PTHR30536:SF5">
    <property type="entry name" value="ALTRONATE DEHYDRATASE"/>
    <property type="match status" value="1"/>
</dbReference>
<gene>
    <name evidence="5" type="ORF">H9736_07275</name>
</gene>
<dbReference type="InterPro" id="IPR052172">
    <property type="entry name" value="UxaA_altronate/galactarate_dh"/>
</dbReference>
<keyword evidence="2" id="KW-0456">Lyase</keyword>
<dbReference type="Pfam" id="PF04295">
    <property type="entry name" value="GD_AH_second"/>
    <property type="match status" value="1"/>
</dbReference>
<evidence type="ECO:0000313" key="5">
    <source>
        <dbReference type="EMBL" id="HIX66035.1"/>
    </source>
</evidence>
<reference evidence="5" key="2">
    <citation type="submission" date="2021-04" db="EMBL/GenBank/DDBJ databases">
        <authorList>
            <person name="Gilroy R."/>
        </authorList>
    </citation>
    <scope>NUCLEOTIDE SEQUENCE</scope>
    <source>
        <strain evidence="5">CHK188-5543</strain>
    </source>
</reference>
<dbReference type="InterPro" id="IPR048332">
    <property type="entry name" value="GD_AH_C"/>
</dbReference>
<dbReference type="EMBL" id="DXES01000161">
    <property type="protein sequence ID" value="HIX66035.1"/>
    <property type="molecule type" value="Genomic_DNA"/>
</dbReference>
<organism evidence="5 6">
    <name type="scientific">Candidatus Anaerotruncus excrementipullorum</name>
    <dbReference type="NCBI Taxonomy" id="2838465"/>
    <lineage>
        <taxon>Bacteria</taxon>
        <taxon>Bacillati</taxon>
        <taxon>Bacillota</taxon>
        <taxon>Clostridia</taxon>
        <taxon>Eubacteriales</taxon>
        <taxon>Oscillospiraceae</taxon>
        <taxon>Anaerotruncus</taxon>
    </lineage>
</organism>
<evidence type="ECO:0000256" key="2">
    <source>
        <dbReference type="ARBA" id="ARBA00023239"/>
    </source>
</evidence>
<dbReference type="GO" id="GO:0019698">
    <property type="term" value="P:D-galacturonate catabolic process"/>
    <property type="evidence" value="ECO:0007669"/>
    <property type="project" value="TreeGrafter"/>
</dbReference>
<proteinExistence type="inferred from homology"/>
<dbReference type="Pfam" id="PF20629">
    <property type="entry name" value="GD_AH_C"/>
    <property type="match status" value="1"/>
</dbReference>
<feature type="domain" description="D-galactarate/Altronate dehydratase C-terminal" evidence="4">
    <location>
        <begin position="144"/>
        <end position="376"/>
    </location>
</feature>
<evidence type="ECO:0000259" key="4">
    <source>
        <dbReference type="Pfam" id="PF20629"/>
    </source>
</evidence>
<sequence length="388" mass="41400">MKDTFMGYLRPDGRVGSRNYVAVIPSVVCANEVVEPICDQVMNCRPLLHHQGCCQLPPDLDRVTDTLISLACHPNAGAVLVVSLGCEGTDVDRLLEAVARTGKPYDVVRIQEIGGMAKAIADGITKAQKLSMAISGAQRQPFDLSHFTLGIKCGGSDATSGLASNCAIGYVADKIVDQGGSVMFGEVTEFIGAEHILARRGRTPEVGQKILDLVAKMEARAESMGCDMRKGQPTPGNIKGGLSTIEEKSLGAIMKSGSRTIEGVLEYPEICRGKGLWVKDTPGREIEILTGMAAGGAQVITFSTGRGAPQGFPILPVIKICGNPNTYEHMQGDMDINAGRIILGQKSIQEVGEEVYAKLLRTLSGEQCKGETIHYSKSMDIYCMGPVI</sequence>
<comment type="caution">
    <text evidence="5">The sequence shown here is derived from an EMBL/GenBank/DDBJ whole genome shotgun (WGS) entry which is preliminary data.</text>
</comment>
<dbReference type="InterPro" id="IPR007392">
    <property type="entry name" value="GD_AH_second"/>
</dbReference>
<dbReference type="GO" id="GO:0016787">
    <property type="term" value="F:hydrolase activity"/>
    <property type="evidence" value="ECO:0007669"/>
    <property type="project" value="UniProtKB-KW"/>
</dbReference>
<name>A0A9D1WU17_9FIRM</name>
<dbReference type="AlphaFoldDB" id="A0A9D1WU17"/>
<dbReference type="Proteomes" id="UP000886800">
    <property type="component" value="Unassembled WGS sequence"/>
</dbReference>
<evidence type="ECO:0000259" key="3">
    <source>
        <dbReference type="Pfam" id="PF04295"/>
    </source>
</evidence>